<reference evidence="3" key="1">
    <citation type="journal article" date="2012" name="Nat. Genet.">
        <title>Lifestyle transitions in plant pathogenic Colletotrichum fungi deciphered by genome and transcriptome analyses.</title>
        <authorList>
            <person name="O'Connell R.J."/>
            <person name="Thon M.R."/>
            <person name="Hacquard S."/>
            <person name="Amyotte S.G."/>
            <person name="Kleemann J."/>
            <person name="Torres M.F."/>
            <person name="Damm U."/>
            <person name="Buiate E.A."/>
            <person name="Epstein L."/>
            <person name="Alkan N."/>
            <person name="Altmueller J."/>
            <person name="Alvarado-Balderrama L."/>
            <person name="Bauser C.A."/>
            <person name="Becker C."/>
            <person name="Birren B.W."/>
            <person name="Chen Z."/>
            <person name="Choi J."/>
            <person name="Crouch J.A."/>
            <person name="Duvick J.P."/>
            <person name="Farman M.A."/>
            <person name="Gan P."/>
            <person name="Heiman D."/>
            <person name="Henrissat B."/>
            <person name="Howard R.J."/>
            <person name="Kabbage M."/>
            <person name="Koch C."/>
            <person name="Kracher B."/>
            <person name="Kubo Y."/>
            <person name="Law A.D."/>
            <person name="Lebrun M.-H."/>
            <person name="Lee Y.-H."/>
            <person name="Miyara I."/>
            <person name="Moore N."/>
            <person name="Neumann U."/>
            <person name="Nordstroem K."/>
            <person name="Panaccione D.G."/>
            <person name="Panstruga R."/>
            <person name="Place M."/>
            <person name="Proctor R.H."/>
            <person name="Prusky D."/>
            <person name="Rech G."/>
            <person name="Reinhardt R."/>
            <person name="Rollins J.A."/>
            <person name="Rounsley S."/>
            <person name="Schardl C.L."/>
            <person name="Schwartz D.C."/>
            <person name="Shenoy N."/>
            <person name="Shirasu K."/>
            <person name="Sikhakolli U.R."/>
            <person name="Stueber K."/>
            <person name="Sukno S.A."/>
            <person name="Sweigard J.A."/>
            <person name="Takano Y."/>
            <person name="Takahara H."/>
            <person name="Trail F."/>
            <person name="van der Does H.C."/>
            <person name="Voll L.M."/>
            <person name="Will I."/>
            <person name="Young S."/>
            <person name="Zeng Q."/>
            <person name="Zhang J."/>
            <person name="Zhou S."/>
            <person name="Dickman M.B."/>
            <person name="Schulze-Lefert P."/>
            <person name="Ver Loren van Themaat E."/>
            <person name="Ma L.-J."/>
            <person name="Vaillancourt L.J."/>
        </authorList>
    </citation>
    <scope>NUCLEOTIDE SEQUENCE [LARGE SCALE GENOMIC DNA]</scope>
    <source>
        <strain evidence="3">M1.001 / M2 / FGSC 10212</strain>
    </source>
</reference>
<organism evidence="3">
    <name type="scientific">Colletotrichum graminicola (strain M1.001 / M2 / FGSC 10212)</name>
    <name type="common">Maize anthracnose fungus</name>
    <name type="synonym">Glomerella graminicola</name>
    <dbReference type="NCBI Taxonomy" id="645133"/>
    <lineage>
        <taxon>Eukaryota</taxon>
        <taxon>Fungi</taxon>
        <taxon>Dikarya</taxon>
        <taxon>Ascomycota</taxon>
        <taxon>Pezizomycotina</taxon>
        <taxon>Sordariomycetes</taxon>
        <taxon>Hypocreomycetidae</taxon>
        <taxon>Glomerellales</taxon>
        <taxon>Glomerellaceae</taxon>
        <taxon>Colletotrichum</taxon>
        <taxon>Colletotrichum graminicola species complex</taxon>
    </lineage>
</organism>
<dbReference type="EMBL" id="GG697381">
    <property type="protein sequence ID" value="EFQ34592.1"/>
    <property type="molecule type" value="Genomic_DNA"/>
</dbReference>
<dbReference type="STRING" id="645133.E3QUQ4"/>
<protein>
    <recommendedName>
        <fullName evidence="4">Helicase C-terminal domain-containing protein</fullName>
    </recommendedName>
</protein>
<dbReference type="Gene3D" id="3.40.50.300">
    <property type="entry name" value="P-loop containing nucleotide triphosphate hydrolases"/>
    <property type="match status" value="1"/>
</dbReference>
<sequence length="696" mass="77786">MHTRLRLPDNTVTFPAKNLKPYKIVMEEMSFTEPDKNEVLAHSEALLKGTVMPGSRKKKSVKKRQASNANNDSFSDTESRSGGRYGGIGGNLGPACNLADRGTASRNEVGYQGVITTMREGMLVSFDVHNMVLQNVETDDAKALELVDDETIDAIVSKHARYGANGVSDTINTDACCQISPDQVGAAKPNDGNDEDIVNLGRGHVEYLIKSDPYGGLLHLFRVVTEDCDLPEPHNPFQLLKWVCSQSPILTRVLQLTYDVVRVERTRFFVLAQFPWQQQIIAAMLAIGGFNVESIRSCHSEAERSVSIERFTEAGSGVEVLVANTNISLNGLDLQDQCYNGAFVGVEWSINAHIQGAGRLVRVGQKHPVIFHMLKVKHTYYDYMERNMVSKWAEELLGFARLPNHINGWIRYACVHEIIRNYLHLDFNRLCWCDGIIQGDDISKYHATETVQRGHFYTFVAIWARSLSRAEYDEKLASWHWNLPEITNAYALKFISNVTEPLTYEDIVRLNLSEEVCQGLNAAMEIAMKGPVDESMAEKLKTRFERRKLDRQEAVSALNQEEDNDFIATDVNDAPKWFSSIETTQSSADHNQRAAFGLSRPEILDLPDDEDDPECALHTLTPKPGDGDIQALNSCSLRPHRGRGAHSEEYQVAAVEGHTSETDAISDSLDGKATKRLLEDGEVEISNPKKTKLSSI</sequence>
<gene>
    <name evidence="2" type="ORF">GLRG_09736</name>
</gene>
<feature type="region of interest" description="Disordered" evidence="1">
    <location>
        <begin position="50"/>
        <end position="86"/>
    </location>
</feature>
<evidence type="ECO:0008006" key="4">
    <source>
        <dbReference type="Google" id="ProtNLM"/>
    </source>
</evidence>
<dbReference type="VEuPathDB" id="FungiDB:GLRG_09736"/>
<dbReference type="InterPro" id="IPR027417">
    <property type="entry name" value="P-loop_NTPase"/>
</dbReference>
<name>E3QUQ4_COLGM</name>
<evidence type="ECO:0000256" key="1">
    <source>
        <dbReference type="SAM" id="MobiDB-lite"/>
    </source>
</evidence>
<proteinExistence type="predicted"/>
<dbReference type="RefSeq" id="XP_008098612.1">
    <property type="nucleotide sequence ID" value="XM_008100421.1"/>
</dbReference>
<dbReference type="GeneID" id="24415101"/>
<dbReference type="HOGENOM" id="CLU_395867_0_0_1"/>
<accession>E3QUQ4</accession>
<evidence type="ECO:0000313" key="2">
    <source>
        <dbReference type="EMBL" id="EFQ34592.1"/>
    </source>
</evidence>
<dbReference type="OrthoDB" id="4986691at2759"/>
<feature type="compositionally biased region" description="Polar residues" evidence="1">
    <location>
        <begin position="66"/>
        <end position="76"/>
    </location>
</feature>
<dbReference type="SUPFAM" id="SSF52540">
    <property type="entry name" value="P-loop containing nucleoside triphosphate hydrolases"/>
    <property type="match status" value="1"/>
</dbReference>
<feature type="compositionally biased region" description="Basic residues" evidence="1">
    <location>
        <begin position="55"/>
        <end position="65"/>
    </location>
</feature>
<dbReference type="AlphaFoldDB" id="E3QUQ4"/>
<dbReference type="Proteomes" id="UP000008782">
    <property type="component" value="Unassembled WGS sequence"/>
</dbReference>
<evidence type="ECO:0000313" key="3">
    <source>
        <dbReference type="Proteomes" id="UP000008782"/>
    </source>
</evidence>
<keyword evidence="3" id="KW-1185">Reference proteome</keyword>
<dbReference type="eggNOG" id="ENOG502T4TU">
    <property type="taxonomic scope" value="Eukaryota"/>
</dbReference>